<evidence type="ECO:0000313" key="2">
    <source>
        <dbReference type="EMBL" id="EGX56037.1"/>
    </source>
</evidence>
<keyword evidence="1" id="KW-0472">Membrane</keyword>
<dbReference type="AlphaFoldDB" id="G2GKB9"/>
<evidence type="ECO:0000313" key="3">
    <source>
        <dbReference type="Proteomes" id="UP000004217"/>
    </source>
</evidence>
<accession>G2GKB9</accession>
<protein>
    <submittedName>
        <fullName evidence="2">Integral membrane protein</fullName>
    </submittedName>
</protein>
<proteinExistence type="predicted"/>
<sequence>MIEMTARRTPLSSLLTRLRHRTPGLGASLLNGAVAAALGLGALSVLVMALWIVSPYPDSGPGGALRIAAVLWLLAHGAELVRVDTLSGLAAPVGVTPLLLLALPVWLVHRAARDAAADGGDGTPPASGRTAWAGVVLGYLAVATCAAVYAGGGEPRPSWPWTVLCVPLLAMGAAAVGVWTACERQPEAADGL</sequence>
<dbReference type="Proteomes" id="UP000004217">
    <property type="component" value="Unassembled WGS sequence"/>
</dbReference>
<keyword evidence="1" id="KW-0812">Transmembrane</keyword>
<feature type="transmembrane region" description="Helical" evidence="1">
    <location>
        <begin position="130"/>
        <end position="152"/>
    </location>
</feature>
<gene>
    <name evidence="2" type="ORF">SZN_29812</name>
</gene>
<keyword evidence="1" id="KW-1133">Transmembrane helix</keyword>
<evidence type="ECO:0000256" key="1">
    <source>
        <dbReference type="SAM" id="Phobius"/>
    </source>
</evidence>
<reference evidence="2 3" key="1">
    <citation type="submission" date="2011-08" db="EMBL/GenBank/DDBJ databases">
        <authorList>
            <person name="Lin Y."/>
            <person name="Hao X."/>
            <person name="Johnstone L."/>
            <person name="Miller S.J."/>
            <person name="Wei G."/>
            <person name="Rensing C."/>
        </authorList>
    </citation>
    <scope>NUCLEOTIDE SEQUENCE [LARGE SCALE GENOMIC DNA]</scope>
    <source>
        <strain evidence="2 3">K42</strain>
    </source>
</reference>
<feature type="transmembrane region" description="Helical" evidence="1">
    <location>
        <begin position="89"/>
        <end position="109"/>
    </location>
</feature>
<feature type="non-terminal residue" evidence="2">
    <location>
        <position position="192"/>
    </location>
</feature>
<feature type="transmembrane region" description="Helical" evidence="1">
    <location>
        <begin position="29"/>
        <end position="53"/>
    </location>
</feature>
<comment type="caution">
    <text evidence="2">The sequence shown here is derived from an EMBL/GenBank/DDBJ whole genome shotgun (WGS) entry which is preliminary data.</text>
</comment>
<organism evidence="2 3">
    <name type="scientific">Streptomyces zinciresistens K42</name>
    <dbReference type="NCBI Taxonomy" id="700597"/>
    <lineage>
        <taxon>Bacteria</taxon>
        <taxon>Bacillati</taxon>
        <taxon>Actinomycetota</taxon>
        <taxon>Actinomycetes</taxon>
        <taxon>Kitasatosporales</taxon>
        <taxon>Streptomycetaceae</taxon>
        <taxon>Streptomyces</taxon>
    </lineage>
</organism>
<keyword evidence="3" id="KW-1185">Reference proteome</keyword>
<dbReference type="EMBL" id="AGBF01000171">
    <property type="protein sequence ID" value="EGX56037.1"/>
    <property type="molecule type" value="Genomic_DNA"/>
</dbReference>
<feature type="transmembrane region" description="Helical" evidence="1">
    <location>
        <begin position="158"/>
        <end position="182"/>
    </location>
</feature>
<dbReference type="Pfam" id="PF19877">
    <property type="entry name" value="DUF6350"/>
    <property type="match status" value="1"/>
</dbReference>
<dbReference type="InterPro" id="IPR045931">
    <property type="entry name" value="DUF6350"/>
</dbReference>
<name>G2GKB9_9ACTN</name>